<keyword evidence="2" id="KW-1185">Reference proteome</keyword>
<name>A0ABT8EFS5_9BURK</name>
<dbReference type="RefSeq" id="WP_266122533.1">
    <property type="nucleotide sequence ID" value="NZ_JAJHNU010000001.1"/>
</dbReference>
<evidence type="ECO:0000313" key="1">
    <source>
        <dbReference type="EMBL" id="MDN4120133.1"/>
    </source>
</evidence>
<reference evidence="1" key="1">
    <citation type="submission" date="2021-11" db="EMBL/GenBank/DDBJ databases">
        <title>Draft genome sequence of Alcaligenes endophyticus type strain CCUG 75668T.</title>
        <authorList>
            <person name="Salva-Serra F."/>
            <person name="Duran R.E."/>
            <person name="Seeger M."/>
            <person name="Moore E.R.B."/>
            <person name="Jaen-Luchoro D."/>
        </authorList>
    </citation>
    <scope>NUCLEOTIDE SEQUENCE</scope>
    <source>
        <strain evidence="1">CCUG 75668</strain>
    </source>
</reference>
<accession>A0ABT8EFS5</accession>
<sequence length="727" mass="80752">MLGFSILRGASAPRKQFIQRVLGALFFSCAWAIAWAQPSSLGLSGLIHMPDARMEEDGLLTAGFSYARPYSAPYITLQALPFLQLSGRYTRIHGVPDKGLGEKYGDFKDKSAGFKLRLLPENAWGYWLPEVSVGIDDVQGTKLFNSEFIAATKRLDFGYGTADVTVGYGRKRISGAYGGIRLGLHDLPSWRVVAEYDKNKYQLDPKAKQTGLNTRSTGNWHAALEYSWGPLTLQAGRQHNQNIYNVSLSLPLQQREFIPKSDEVGPFKDGAWAHSGPRPTLQQWQNDTLWRTSLLYNLQAEGLRNVTAAWRNGTLAITVASDRYRYASRGVGRTARIVMAYAPLETERVEITWQTMGVDGMTWSFDDATVLQRYFAGTATRADLARAVNISYADPRGISEAARANDLDDSITALVNQETAVSRNILSLTASRFGQSHLSLTPYLSTYLNDPSGAFKYDIGLSLGAQANLGNAWWLKGSVIGSLVENISDVTQPSNSKLQHVRSDTAEYRNAAKVKLDSLLINKYWHPAKRTYIRASAGLYEEMFGGVGMQALYLHSGGRLAWDVAVDGVRQRDYKGTGFQQYKTVTAIASMHYKLPMLEGVTATVRAGRFLARDNGVRFELSRTFKSGVEFGAWYTRTNGNDTTSPGTVSNPYMDKGIFMRIPLSSMTTRDTHSAFNFSLSPWNRDVGQMVTSPDDLYKLMRHRWLDSATDEDGLRSFGDAPTEDTP</sequence>
<dbReference type="Proteomes" id="UP001168613">
    <property type="component" value="Unassembled WGS sequence"/>
</dbReference>
<protein>
    <submittedName>
        <fullName evidence="1">YjbH domain-containing protein</fullName>
    </submittedName>
</protein>
<comment type="caution">
    <text evidence="1">The sequence shown here is derived from an EMBL/GenBank/DDBJ whole genome shotgun (WGS) entry which is preliminary data.</text>
</comment>
<dbReference type="Pfam" id="PF06082">
    <property type="entry name" value="YjbH"/>
    <property type="match status" value="2"/>
</dbReference>
<organism evidence="1 2">
    <name type="scientific">Alcaligenes endophyticus</name>
    <dbReference type="NCBI Taxonomy" id="1929088"/>
    <lineage>
        <taxon>Bacteria</taxon>
        <taxon>Pseudomonadati</taxon>
        <taxon>Pseudomonadota</taxon>
        <taxon>Betaproteobacteria</taxon>
        <taxon>Burkholderiales</taxon>
        <taxon>Alcaligenaceae</taxon>
        <taxon>Alcaligenes</taxon>
    </lineage>
</organism>
<dbReference type="InterPro" id="IPR010344">
    <property type="entry name" value="YbjH"/>
</dbReference>
<gene>
    <name evidence="1" type="ORF">LMS43_02400</name>
</gene>
<proteinExistence type="predicted"/>
<evidence type="ECO:0000313" key="2">
    <source>
        <dbReference type="Proteomes" id="UP001168613"/>
    </source>
</evidence>
<dbReference type="EMBL" id="JAJHNU010000001">
    <property type="protein sequence ID" value="MDN4120133.1"/>
    <property type="molecule type" value="Genomic_DNA"/>
</dbReference>